<dbReference type="SUPFAM" id="SSF53067">
    <property type="entry name" value="Actin-like ATPase domain"/>
    <property type="match status" value="1"/>
</dbReference>
<dbReference type="NCBIfam" id="NF045942">
    <property type="entry name" value="PolPhglucPhase"/>
    <property type="match status" value="1"/>
</dbReference>
<dbReference type="CDD" id="cd24058">
    <property type="entry name" value="ASKHA_NBD_ROK_PPGK"/>
    <property type="match status" value="1"/>
</dbReference>
<evidence type="ECO:0000313" key="1">
    <source>
        <dbReference type="EMBL" id="MBC2593640.1"/>
    </source>
</evidence>
<dbReference type="PANTHER" id="PTHR18964:SF146">
    <property type="entry name" value="POLYPHOSPHATE GLUCOKINASE"/>
    <property type="match status" value="1"/>
</dbReference>
<dbReference type="Gene3D" id="3.30.420.40">
    <property type="match status" value="2"/>
</dbReference>
<name>A0A842HBJ1_9BACT</name>
<dbReference type="EMBL" id="JACHVB010000014">
    <property type="protein sequence ID" value="MBC2593640.1"/>
    <property type="molecule type" value="Genomic_DNA"/>
</dbReference>
<dbReference type="AlphaFoldDB" id="A0A842HBJ1"/>
<dbReference type="PANTHER" id="PTHR18964">
    <property type="entry name" value="ROK (REPRESSOR, ORF, KINASE) FAMILY"/>
    <property type="match status" value="1"/>
</dbReference>
<dbReference type="InterPro" id="IPR043129">
    <property type="entry name" value="ATPase_NBD"/>
</dbReference>
<evidence type="ECO:0000313" key="2">
    <source>
        <dbReference type="Proteomes" id="UP000546464"/>
    </source>
</evidence>
<keyword evidence="2" id="KW-1185">Reference proteome</keyword>
<protein>
    <submittedName>
        <fullName evidence="1">ROK family protein</fullName>
    </submittedName>
</protein>
<comment type="caution">
    <text evidence="1">The sequence shown here is derived from an EMBL/GenBank/DDBJ whole genome shotgun (WGS) entry which is preliminary data.</text>
</comment>
<dbReference type="Proteomes" id="UP000546464">
    <property type="component" value="Unassembled WGS sequence"/>
</dbReference>
<dbReference type="Pfam" id="PF00480">
    <property type="entry name" value="ROK"/>
    <property type="match status" value="1"/>
</dbReference>
<organism evidence="1 2">
    <name type="scientific">Ruficoccus amylovorans</name>
    <dbReference type="NCBI Taxonomy" id="1804625"/>
    <lineage>
        <taxon>Bacteria</taxon>
        <taxon>Pseudomonadati</taxon>
        <taxon>Verrucomicrobiota</taxon>
        <taxon>Opitutia</taxon>
        <taxon>Puniceicoccales</taxon>
        <taxon>Cerasicoccaceae</taxon>
        <taxon>Ruficoccus</taxon>
    </lineage>
</organism>
<reference evidence="1 2" key="1">
    <citation type="submission" date="2020-07" db="EMBL/GenBank/DDBJ databases">
        <authorList>
            <person name="Feng X."/>
        </authorList>
    </citation>
    <scope>NUCLEOTIDE SEQUENCE [LARGE SCALE GENOMIC DNA]</scope>
    <source>
        <strain evidence="1 2">JCM31066</strain>
    </source>
</reference>
<accession>A0A842HBJ1</accession>
<sequence>MQVLGIDIGGSGIKGSPVDTNTGEMLGERFRIPTPQPATKDAVLKTIGKIAKNFDWKGPVGCGFPGVIHKGVIATAANLDDSLKGVNLAEEVGKTVGRPAVVVNDADAAGLAIMRFGIGRDEEGLVMVITIGTGIGTAIFYNGALIPNSELGHAYLKLKKESKIQDAETLVSDSARKRDDISWKHWGGRFNEYLKLMERLVNPQLFILGGGAASKGDKFLKYLKVDTPVKTAALENRAGIIGAAMASREFGQ</sequence>
<gene>
    <name evidence="1" type="ORF">H5P28_05130</name>
</gene>
<proteinExistence type="predicted"/>
<dbReference type="InterPro" id="IPR000600">
    <property type="entry name" value="ROK"/>
</dbReference>
<dbReference type="RefSeq" id="WP_185674643.1">
    <property type="nucleotide sequence ID" value="NZ_JACHVB010000014.1"/>
</dbReference>